<feature type="compositionally biased region" description="Basic and acidic residues" evidence="6">
    <location>
        <begin position="245"/>
        <end position="260"/>
    </location>
</feature>
<keyword evidence="4 5" id="KW-0539">Nucleus</keyword>
<comment type="similarity">
    <text evidence="1 5">Belongs to the NOP53 family.</text>
</comment>
<organism evidence="7 8">
    <name type="scientific">Zalerion maritima</name>
    <dbReference type="NCBI Taxonomy" id="339359"/>
    <lineage>
        <taxon>Eukaryota</taxon>
        <taxon>Fungi</taxon>
        <taxon>Dikarya</taxon>
        <taxon>Ascomycota</taxon>
        <taxon>Pezizomycotina</taxon>
        <taxon>Sordariomycetes</taxon>
        <taxon>Lulworthiomycetidae</taxon>
        <taxon>Lulworthiales</taxon>
        <taxon>Lulworthiaceae</taxon>
        <taxon>Zalerion</taxon>
    </lineage>
</organism>
<feature type="region of interest" description="Disordered" evidence="6">
    <location>
        <begin position="161"/>
        <end position="217"/>
    </location>
</feature>
<evidence type="ECO:0000256" key="2">
    <source>
        <dbReference type="ARBA" id="ARBA00018339"/>
    </source>
</evidence>
<comment type="function">
    <text evidence="5">May play a role in ribosome biogenesis.</text>
</comment>
<feature type="compositionally biased region" description="Acidic residues" evidence="6">
    <location>
        <begin position="363"/>
        <end position="373"/>
    </location>
</feature>
<protein>
    <recommendedName>
        <fullName evidence="2 5">Ribosome biogenesis protein NOP53</fullName>
    </recommendedName>
</protein>
<evidence type="ECO:0000256" key="1">
    <source>
        <dbReference type="ARBA" id="ARBA00008838"/>
    </source>
</evidence>
<dbReference type="AlphaFoldDB" id="A0AAD5RJ93"/>
<feature type="compositionally biased region" description="Basic and acidic residues" evidence="6">
    <location>
        <begin position="126"/>
        <end position="142"/>
    </location>
</feature>
<accession>A0AAD5RJ93</accession>
<name>A0AAD5RJ93_9PEZI</name>
<feature type="region of interest" description="Disordered" evidence="6">
    <location>
        <begin position="350"/>
        <end position="390"/>
    </location>
</feature>
<dbReference type="GO" id="GO:0006364">
    <property type="term" value="P:rRNA processing"/>
    <property type="evidence" value="ECO:0007669"/>
    <property type="project" value="TreeGrafter"/>
</dbReference>
<dbReference type="GO" id="GO:0000027">
    <property type="term" value="P:ribosomal large subunit assembly"/>
    <property type="evidence" value="ECO:0007669"/>
    <property type="project" value="UniProtKB-UniRule"/>
</dbReference>
<reference evidence="7" key="1">
    <citation type="submission" date="2022-07" db="EMBL/GenBank/DDBJ databases">
        <title>Draft genome sequence of Zalerion maritima ATCC 34329, a (micro)plastics degrading marine fungus.</title>
        <authorList>
            <person name="Paco A."/>
            <person name="Goncalves M.F.M."/>
            <person name="Rocha-Santos T.A.P."/>
            <person name="Alves A."/>
        </authorList>
    </citation>
    <scope>NUCLEOTIDE SEQUENCE</scope>
    <source>
        <strain evidence="7">ATCC 34329</strain>
    </source>
</reference>
<evidence type="ECO:0000313" key="8">
    <source>
        <dbReference type="Proteomes" id="UP001201980"/>
    </source>
</evidence>
<dbReference type="InterPro" id="IPR011687">
    <property type="entry name" value="Nop53/GLTSCR2"/>
</dbReference>
<evidence type="ECO:0000313" key="7">
    <source>
        <dbReference type="EMBL" id="KAJ2895826.1"/>
    </source>
</evidence>
<keyword evidence="3 5" id="KW-0690">Ribosome biogenesis</keyword>
<feature type="compositionally biased region" description="Basic and acidic residues" evidence="6">
    <location>
        <begin position="318"/>
        <end position="338"/>
    </location>
</feature>
<dbReference type="EMBL" id="JAKWBI020000372">
    <property type="protein sequence ID" value="KAJ2895826.1"/>
    <property type="molecule type" value="Genomic_DNA"/>
</dbReference>
<evidence type="ECO:0000256" key="6">
    <source>
        <dbReference type="SAM" id="MobiDB-lite"/>
    </source>
</evidence>
<dbReference type="PANTHER" id="PTHR14211:SF7">
    <property type="entry name" value="RIBOSOME BIOGENESIS PROTEIN NOP53"/>
    <property type="match status" value="1"/>
</dbReference>
<proteinExistence type="inferred from homology"/>
<feature type="region of interest" description="Disordered" evidence="6">
    <location>
        <begin position="120"/>
        <end position="142"/>
    </location>
</feature>
<dbReference type="GO" id="GO:0008097">
    <property type="term" value="F:5S rRNA binding"/>
    <property type="evidence" value="ECO:0007669"/>
    <property type="project" value="TreeGrafter"/>
</dbReference>
<feature type="compositionally biased region" description="Acidic residues" evidence="6">
    <location>
        <begin position="279"/>
        <end position="294"/>
    </location>
</feature>
<evidence type="ECO:0000256" key="4">
    <source>
        <dbReference type="ARBA" id="ARBA00023242"/>
    </source>
</evidence>
<evidence type="ECO:0000256" key="5">
    <source>
        <dbReference type="PIRNR" id="PIRNR017302"/>
    </source>
</evidence>
<dbReference type="PANTHER" id="PTHR14211">
    <property type="entry name" value="GLIOMA SUPPRESSOR CANDIDATE REGION GENE 2"/>
    <property type="match status" value="1"/>
</dbReference>
<comment type="caution">
    <text evidence="7">The sequence shown here is derived from an EMBL/GenBank/DDBJ whole genome shotgun (WGS) entry which is preliminary data.</text>
</comment>
<feature type="region of interest" description="Disordered" evidence="6">
    <location>
        <begin position="1"/>
        <end position="26"/>
    </location>
</feature>
<feature type="compositionally biased region" description="Polar residues" evidence="6">
    <location>
        <begin position="7"/>
        <end position="19"/>
    </location>
</feature>
<dbReference type="GO" id="GO:0005654">
    <property type="term" value="C:nucleoplasm"/>
    <property type="evidence" value="ECO:0007669"/>
    <property type="project" value="UniProtKB-SubCell"/>
</dbReference>
<evidence type="ECO:0000256" key="3">
    <source>
        <dbReference type="ARBA" id="ARBA00022517"/>
    </source>
</evidence>
<feature type="compositionally biased region" description="Basic and acidic residues" evidence="6">
    <location>
        <begin position="350"/>
        <end position="362"/>
    </location>
</feature>
<dbReference type="Pfam" id="PF07767">
    <property type="entry name" value="Nop53"/>
    <property type="match status" value="1"/>
</dbReference>
<sequence>MPPISRVTGSTEAPKQLKQTSRKGKKAWRKHVDVTDIQKGLEAGVEEEILFGGKLANHENTDLFQLDTKGSEELSKKFNLKPKSKRLRADEIIAERSAVPAVSSKKRQAYELVPGMVPEKRRRKDRVSQKELSRLRDVADGKHEASVEVVDATYDAWADEAHASTTSVARRPKTITKDGEELDFLPEPKPTKAPKSMSRQPISLAANGKPIPAVSKPSGGFSYNPNFNEYMQRYNALSESAVATEKERLEQEARDKEKRIATAKSAAEAEAAEARADLSEWEEDTEWEGFESDGEAVTKKTKRAERKTPVQRNKVKRRKEEERRKKHETSMNRRDEQAKMIKQIAKEVAERDRQLALQRADESSADDGEEGSDELLRRKHLGKAPIPDKDLDLVLPDELQDSLRLLKPEGNLLKDRYRNLLVRGKFEARRRIPFKRQARVKWTEKWTHKDFRVLL</sequence>
<feature type="region of interest" description="Disordered" evidence="6">
    <location>
        <begin position="245"/>
        <end position="338"/>
    </location>
</feature>
<dbReference type="PIRSF" id="PIRSF017302">
    <property type="entry name" value="Gltscr2"/>
    <property type="match status" value="1"/>
</dbReference>
<comment type="subcellular location">
    <subcellularLocation>
        <location evidence="5">Nucleus</location>
        <location evidence="5">Nucleolus</location>
    </subcellularLocation>
    <subcellularLocation>
        <location evidence="5">Nucleus</location>
        <location evidence="5">Nucleoplasm</location>
    </subcellularLocation>
</comment>
<keyword evidence="8" id="KW-1185">Reference proteome</keyword>
<dbReference type="GO" id="GO:0005730">
    <property type="term" value="C:nucleolus"/>
    <property type="evidence" value="ECO:0007669"/>
    <property type="project" value="UniProtKB-SubCell"/>
</dbReference>
<gene>
    <name evidence="7" type="ORF">MKZ38_006148</name>
</gene>
<dbReference type="Proteomes" id="UP001201980">
    <property type="component" value="Unassembled WGS sequence"/>
</dbReference>